<dbReference type="PROSITE" id="PS00022">
    <property type="entry name" value="EGF_1"/>
    <property type="match status" value="1"/>
</dbReference>
<gene>
    <name evidence="4" type="ORF">QTG54_010232</name>
</gene>
<dbReference type="PROSITE" id="PS01186">
    <property type="entry name" value="EGF_2"/>
    <property type="match status" value="1"/>
</dbReference>
<keyword evidence="2" id="KW-0812">Transmembrane</keyword>
<proteinExistence type="predicted"/>
<dbReference type="Proteomes" id="UP001224775">
    <property type="component" value="Unassembled WGS sequence"/>
</dbReference>
<sequence length="1297" mass="142680">MESKKQPNVAIDMEDQRQLLPDESSFTAAAAASAAADVEHFNHNFASSSPQDPAEDYDASVHEEGSLPFSIGGDDYYDEKTVGDDDDDAEDIIKRLHSSDTFDTMMTQSTSDRDVSERKLPEDTFSFMIYADVFSPPFLWGIIVFLFQISIYIILGLSIIDLGCENKGTGWKIDIVCKETKNPVDFPFNVSVPVRISEAIAILISIITQDDVRKAICLYRDGGDIMEMDIIYRVTCIRGCTGISHYILIDHAIETVLELLLNFSAIEFITKLDDTVFELASEGFLGRKLKRKSKKMSNQSYSVSKENANSYNATKVSIAYFVALFVAFFAGYGIIFRNQNKGKYLCAQIFSQLGDEALPMLGTFTGLFYRQTGKATRFGGRSSYRGAGVDDQERGPLLAYCTDETRWTLSLPKDEMNTLKWDPCNWLAASSETESYSILSTTSSPWVIKTPTNRVAPLTHLFLDCYECRNVDDFCGDRGKCKKPVKREKFDQCICVDGYYGLRCEYSEPCKVVEAEGFSKEGGGQFTSKYYRLEGAKTYYHPVYTSLDSDESVSNGTDFVFFTGERWIMSYKYLFPDLEDVTDKKKLARYFSSEFHGNFSNYSAVYESEPVYFAKLLDADDKASPLSMKWRPYTGLQKDFIETKLSCAECNNATNKCLRGAVCHLNGTCGECPDDYSGSRCEVPPKSLSDGLCDLQYNNITFDFDGGDCCDNKCRSTPENTCGKAGLGYIDTGYPWPRCESNRWEISADAIYGGGQAVALNGNGTVLAVADPGLSIVRLFDKDGAEWKQRGQHIQGKSDSNFGASISLSGESFNIASNPRTSPTVTLGVGAPKASLVRVFTCSTNGCIQKGGDIFGGLGFGSSISISENGESLVVSRRTATNGEVAVFAWSNDTWKRRGSVAIAAPSSRSLSDSRDQPRLEDYYVSLSGDDLAVGTLEGKVLPGPSPRFESANLITQVFKWNNSTWDPSGNHSRQVELATQADLGSWSIDISKDASILAIGTNVDNPLPTDESIRMYKWNDTDKQYNVLFNGVPSGPAASLSLSSDGRSVAVGLPYDSSSGAGGSTRVYNFYPKSPCVDPSELLLRISLTTDGNPQETSWELRVDSKVKLRSGSLSGHKYTTFVEEICVPDDACVRFRVFDTEGDGLNYPGVFALMLNGEEVARGGEFGNSWSHDVTNCNGFVTQPPSASPVTQSPSASPVKQCEDGSNLVTIEITLGEQPRDSYWYLTDVGSDNDIIFDGPYQFNGTIVKEVCMPVSACYRFRLESTDDTSAMIYLDGNEFANASTENIVNIGDSC</sequence>
<feature type="disulfide bond" evidence="1">
    <location>
        <begin position="495"/>
        <end position="504"/>
    </location>
</feature>
<accession>A0AAD8Y504</accession>
<name>A0AAD8Y504_9STRA</name>
<protein>
    <recommendedName>
        <fullName evidence="3">EGF-like domain-containing protein</fullName>
    </recommendedName>
</protein>
<evidence type="ECO:0000313" key="4">
    <source>
        <dbReference type="EMBL" id="KAK1738916.1"/>
    </source>
</evidence>
<dbReference type="InterPro" id="IPR000742">
    <property type="entry name" value="EGF"/>
</dbReference>
<dbReference type="PROSITE" id="PS50026">
    <property type="entry name" value="EGF_3"/>
    <property type="match status" value="1"/>
</dbReference>
<feature type="transmembrane region" description="Helical" evidence="2">
    <location>
        <begin position="318"/>
        <end position="336"/>
    </location>
</feature>
<feature type="transmembrane region" description="Helical" evidence="2">
    <location>
        <begin position="138"/>
        <end position="160"/>
    </location>
</feature>
<keyword evidence="1" id="KW-1015">Disulfide bond</keyword>
<keyword evidence="1" id="KW-0245">EGF-like domain</keyword>
<dbReference type="InterPro" id="IPR011044">
    <property type="entry name" value="Quino_amine_DH_bsu"/>
</dbReference>
<evidence type="ECO:0000259" key="3">
    <source>
        <dbReference type="PROSITE" id="PS50026"/>
    </source>
</evidence>
<keyword evidence="5" id="KW-1185">Reference proteome</keyword>
<comment type="caution">
    <text evidence="4">The sequence shown here is derived from an EMBL/GenBank/DDBJ whole genome shotgun (WGS) entry which is preliminary data.</text>
</comment>
<dbReference type="EMBL" id="JATAAI010000019">
    <property type="protein sequence ID" value="KAK1738916.1"/>
    <property type="molecule type" value="Genomic_DNA"/>
</dbReference>
<dbReference type="SUPFAM" id="SSF50969">
    <property type="entry name" value="YVTN repeat-like/Quinoprotein amine dehydrogenase"/>
    <property type="match status" value="1"/>
</dbReference>
<evidence type="ECO:0000313" key="5">
    <source>
        <dbReference type="Proteomes" id="UP001224775"/>
    </source>
</evidence>
<keyword evidence="2" id="KW-1133">Transmembrane helix</keyword>
<dbReference type="SMART" id="SM00181">
    <property type="entry name" value="EGF"/>
    <property type="match status" value="2"/>
</dbReference>
<evidence type="ECO:0000256" key="2">
    <source>
        <dbReference type="SAM" id="Phobius"/>
    </source>
</evidence>
<feature type="domain" description="EGF-like" evidence="3">
    <location>
        <begin position="464"/>
        <end position="505"/>
    </location>
</feature>
<keyword evidence="2" id="KW-0472">Membrane</keyword>
<comment type="caution">
    <text evidence="1">Lacks conserved residue(s) required for the propagation of feature annotation.</text>
</comment>
<reference evidence="4" key="1">
    <citation type="submission" date="2023-06" db="EMBL/GenBank/DDBJ databases">
        <title>Survivors Of The Sea: Transcriptome response of Skeletonema marinoi to long-term dormancy.</title>
        <authorList>
            <person name="Pinder M.I.M."/>
            <person name="Kourtchenko O."/>
            <person name="Robertson E.K."/>
            <person name="Larsson T."/>
            <person name="Maumus F."/>
            <person name="Osuna-Cruz C.M."/>
            <person name="Vancaester E."/>
            <person name="Stenow R."/>
            <person name="Vandepoele K."/>
            <person name="Ploug H."/>
            <person name="Bruchert V."/>
            <person name="Godhe A."/>
            <person name="Topel M."/>
        </authorList>
    </citation>
    <scope>NUCLEOTIDE SEQUENCE</scope>
    <source>
        <strain evidence="4">R05AC</strain>
    </source>
</reference>
<evidence type="ECO:0000256" key="1">
    <source>
        <dbReference type="PROSITE-ProRule" id="PRU00076"/>
    </source>
</evidence>
<organism evidence="4 5">
    <name type="scientific">Skeletonema marinoi</name>
    <dbReference type="NCBI Taxonomy" id="267567"/>
    <lineage>
        <taxon>Eukaryota</taxon>
        <taxon>Sar</taxon>
        <taxon>Stramenopiles</taxon>
        <taxon>Ochrophyta</taxon>
        <taxon>Bacillariophyta</taxon>
        <taxon>Coscinodiscophyceae</taxon>
        <taxon>Thalassiosirophycidae</taxon>
        <taxon>Thalassiosirales</taxon>
        <taxon>Skeletonemataceae</taxon>
        <taxon>Skeletonema</taxon>
        <taxon>Skeletonema marinoi-dohrnii complex</taxon>
    </lineage>
</organism>